<organism evidence="2 3">
    <name type="scientific">Symbiodinium natans</name>
    <dbReference type="NCBI Taxonomy" id="878477"/>
    <lineage>
        <taxon>Eukaryota</taxon>
        <taxon>Sar</taxon>
        <taxon>Alveolata</taxon>
        <taxon>Dinophyceae</taxon>
        <taxon>Suessiales</taxon>
        <taxon>Symbiodiniaceae</taxon>
        <taxon>Symbiodinium</taxon>
    </lineage>
</organism>
<feature type="region of interest" description="Disordered" evidence="1">
    <location>
        <begin position="831"/>
        <end position="865"/>
    </location>
</feature>
<protein>
    <submittedName>
        <fullName evidence="2">Dmbt1 protein</fullName>
    </submittedName>
</protein>
<comment type="caution">
    <text evidence="2">The sequence shown here is derived from an EMBL/GenBank/DDBJ whole genome shotgun (WGS) entry which is preliminary data.</text>
</comment>
<evidence type="ECO:0000256" key="1">
    <source>
        <dbReference type="SAM" id="MobiDB-lite"/>
    </source>
</evidence>
<proteinExistence type="predicted"/>
<feature type="compositionally biased region" description="Basic and acidic residues" evidence="1">
    <location>
        <begin position="842"/>
        <end position="855"/>
    </location>
</feature>
<name>A0A812QID6_9DINO</name>
<dbReference type="EMBL" id="CAJNDS010002214">
    <property type="protein sequence ID" value="CAE7377068.1"/>
    <property type="molecule type" value="Genomic_DNA"/>
</dbReference>
<keyword evidence="3" id="KW-1185">Reference proteome</keyword>
<reference evidence="2" key="1">
    <citation type="submission" date="2021-02" db="EMBL/GenBank/DDBJ databases">
        <authorList>
            <person name="Dougan E. K."/>
            <person name="Rhodes N."/>
            <person name="Thang M."/>
            <person name="Chan C."/>
        </authorList>
    </citation>
    <scope>NUCLEOTIDE SEQUENCE</scope>
</reference>
<dbReference type="Proteomes" id="UP000604046">
    <property type="component" value="Unassembled WGS sequence"/>
</dbReference>
<dbReference type="OrthoDB" id="6022136at2759"/>
<sequence length="1077" mass="114691">MLTCVLGGDGCISSSGYPSSNYPDNDACTISVDSGNTRLIEVVAFSTENGYDKLWVNGIAYDGTSTSDGPAGIVPTQDIVWDSDGSTTKSGWKICLAEDPGWSVASGTCVLGGDGCISSSGYPSSNYPDNDACTISIDSGNTRLIDVVAFSTENNYDKLWVNGIAYDGTSTSDGPAGIVPTQDIVWDSDGSTTKSGWKICLAEDPGWSVASGTCVLGGDGCISSSGYPSSNYPDNDACTISIDSGNTRLIDVVAFSTENNYDKLWVNGIAYDGTSTSDGPAGIVPTQDIVWDSDGSTTKSGWKICLVEVATSSTATTTATWMSTTTLTTLTPTTTATLAEDPGWSVASGTCVLGGDGCISSSGYPSSNYPDNDACTISVDSSNTRLIDVVAFSTENNYDKLWVNGIAYDGTSTSDGPAGIVPTQDIVWDSDGSTTKSGWKICLAEDPGWSVASGTCVLGGDGCISSSGYPSSNYPDNDACTISVDSSNTRLIDVVAFSTENNYDKLWVNGIAYDGTSTSDGPAGIVPTQDIVWDSDGSTTKSGWKICLVEVATSSTATTTATWMSTTTLTTLTPTTTATLAEDPGWSVASGTCVLGGDGCISSSGYPSSNYPDNDACTISVDSSNTRLIDVVAFSTENNYDKLWVNGIAYDGTSTSDGPAGIVPTQDIVWDSDGSTAKSGWKICLAEARFRGPVHSLSLRGPRMERREWARTCVLGGDGCISSSGYPSSNYPDNDACTISIDSGNTRLIDVVAFSTENNYDKLWVNGIAYDGTSTRRIDHKIWLENLLGGGCYKQHGDNDGDVDVDDDTDDTDADNYGDCCRGVRDDDKHIDGNPKSHHHADRAGTRDPDSRPCEMDEQGCISSPNYPRDYDDSYCEIWVEQDNTRAINVIFFDTRSNHYLVVNGEDYSGSDGPQGIVPTGAIEWEVEGSRFDRGWKICLEAPAIQATSTLTATRRLTTTTTTQATTQAPIPWTIDQGPCEMDEQGCISSPNYPRDYDDSYCEIWVEQDNTRAINVIFFDTRSNHYLVVNGEDYSGSDGPQGIVPTGAIEWEVEGSRFDRGWKICLEAGTKEWELLK</sequence>
<evidence type="ECO:0000313" key="2">
    <source>
        <dbReference type="EMBL" id="CAE7377068.1"/>
    </source>
</evidence>
<gene>
    <name evidence="2" type="primary">Dmbt1</name>
    <name evidence="2" type="ORF">SNAT2548_LOCUS20596</name>
</gene>
<accession>A0A812QID6</accession>
<evidence type="ECO:0000313" key="3">
    <source>
        <dbReference type="Proteomes" id="UP000604046"/>
    </source>
</evidence>
<dbReference type="AlphaFoldDB" id="A0A812QID6"/>